<dbReference type="STRING" id="1555112.LIP_1351"/>
<name>A0A0K2SJL9_LIMPI</name>
<evidence type="ECO:0000313" key="2">
    <source>
        <dbReference type="EMBL" id="BAS27202.1"/>
    </source>
</evidence>
<keyword evidence="3" id="KW-1185">Reference proteome</keyword>
<dbReference type="AlphaFoldDB" id="A0A0K2SJL9"/>
<dbReference type="OrthoDB" id="3169575at2"/>
<keyword evidence="1" id="KW-0812">Transmembrane</keyword>
<accession>A0A0K2SJL9</accession>
<dbReference type="Proteomes" id="UP000065807">
    <property type="component" value="Chromosome"/>
</dbReference>
<evidence type="ECO:0000256" key="1">
    <source>
        <dbReference type="SAM" id="Phobius"/>
    </source>
</evidence>
<keyword evidence="1" id="KW-0472">Membrane</keyword>
<feature type="transmembrane region" description="Helical" evidence="1">
    <location>
        <begin position="82"/>
        <end position="102"/>
    </location>
</feature>
<dbReference type="RefSeq" id="WP_068135747.1">
    <property type="nucleotide sequence ID" value="NZ_AP014924.1"/>
</dbReference>
<sequence length="525" mass="59424">MRYVLGTLGAALLVVTYLLRSAFHDLLFFVYVHPALFEAFVVWLLIHVFVLRQVRGLMGLHRGAYQTTQHGQVELRSFHYRWLWWVSAPLLVVLLATGFLFGNGLSLVTLASETTYHPVETLPESGQSIRLMPREVAARYARDALQLSQYRLGRSALVEQDGELTWQFVLVPDGLVLKFTRPNLGLISVRASTQQKNGRLLERPLAVGEGMLVMDNLWIRLYQHRFWVGTEKPYYVVRQEEQGTEVYTVVPAIAYSFRFRWGLLYTVPRFAGVFLVDSTGRIAFLEPEEAQRHPVTAGTRLYPEGLARLTAHAYAYRRGLTNKLFLHADQVEIQDVPETENRQPFLMQTQEGMKWFVSTEPYGQSHGIFKIFLVDAVTGRVDLQELDAAASLTGPVRALDYVRRANPIVDWSRFVLVEPLPFVRDGVLYWKVTVAPEDSAGIAYQAFVNSTDNAVTALETDQEIRAFVLGTRPPAATQPPAPGVALPPGQALTPEQTQALVEELRRRLREMEALLDQLEHQAPPE</sequence>
<reference evidence="3" key="1">
    <citation type="submission" date="2015-07" db="EMBL/GenBank/DDBJ databases">
        <title>Complete genome sequence and phylogenetic analysis of Limnochorda pilosa.</title>
        <authorList>
            <person name="Watanabe M."/>
            <person name="Kojima H."/>
            <person name="Fukui M."/>
        </authorList>
    </citation>
    <scope>NUCLEOTIDE SEQUENCE [LARGE SCALE GENOMIC DNA]</scope>
    <source>
        <strain evidence="3">HC45</strain>
    </source>
</reference>
<protein>
    <submittedName>
        <fullName evidence="2">Uncharacterized protein</fullName>
    </submittedName>
</protein>
<dbReference type="KEGG" id="lpil:LIP_1351"/>
<feature type="transmembrane region" description="Helical" evidence="1">
    <location>
        <begin position="30"/>
        <end position="51"/>
    </location>
</feature>
<proteinExistence type="predicted"/>
<keyword evidence="1" id="KW-1133">Transmembrane helix</keyword>
<reference evidence="3" key="2">
    <citation type="journal article" date="2016" name="Int. J. Syst. Evol. Microbiol.">
        <title>Complete genome sequence and cell structure of Limnochorda pilosa, a Gram-negative spore-former within the phylum Firmicutes.</title>
        <authorList>
            <person name="Watanabe M."/>
            <person name="Kojima H."/>
            <person name="Fukui M."/>
        </authorList>
    </citation>
    <scope>NUCLEOTIDE SEQUENCE [LARGE SCALE GENOMIC DNA]</scope>
    <source>
        <strain evidence="3">HC45</strain>
    </source>
</reference>
<dbReference type="EMBL" id="AP014924">
    <property type="protein sequence ID" value="BAS27202.1"/>
    <property type="molecule type" value="Genomic_DNA"/>
</dbReference>
<evidence type="ECO:0000313" key="3">
    <source>
        <dbReference type="Proteomes" id="UP000065807"/>
    </source>
</evidence>
<organism evidence="2 3">
    <name type="scientific">Limnochorda pilosa</name>
    <dbReference type="NCBI Taxonomy" id="1555112"/>
    <lineage>
        <taxon>Bacteria</taxon>
        <taxon>Bacillati</taxon>
        <taxon>Bacillota</taxon>
        <taxon>Limnochordia</taxon>
        <taxon>Limnochordales</taxon>
        <taxon>Limnochordaceae</taxon>
        <taxon>Limnochorda</taxon>
    </lineage>
</organism>
<gene>
    <name evidence="2" type="ORF">LIP_1351</name>
</gene>